<dbReference type="RefSeq" id="WP_308457223.1">
    <property type="nucleotide sequence ID" value="NZ_JAJEQM010000031.1"/>
</dbReference>
<dbReference type="AlphaFoldDB" id="A0AAE3E1G7"/>
<proteinExistence type="predicted"/>
<dbReference type="PANTHER" id="PTHR46563:SF4">
    <property type="entry name" value="ASPARTYL_ASPARAGINYL BETA-HYDROXYLASE ISOFORM X1"/>
    <property type="match status" value="1"/>
</dbReference>
<feature type="region of interest" description="Disordered" evidence="1">
    <location>
        <begin position="187"/>
        <end position="267"/>
    </location>
</feature>
<sequence length="404" mass="47655">MENVICPNCGFQFPLDKSRDFCFCLKCGTKIEVPKYEEIKPEVQKVKPTEQPEVKNKTPKNEPKSKVDSALEEVEFYYDTSFNKKEYVDTENQPTYYLKAQDLLIDLSTEFETDWRIWWEVSKPIDYKCTEFTEECRPYTVNDMYFQRAVDYAPIEQKKELIKLGDEYKERKEKFFKKFDEQAEKRKAEEKERLEKEKAEKERLEKEKAEKEKAEKERLEKEKAEKEKAEKERLEKEKVEKAEAEKKKAEEEKQKKEQEEKQKEEGTKQIAVLNPQLYVELAGKNYDKVDGGYFTTNNANGEKIIVALRVVSKMMYLIGFREAASNNALYCDQSMTVKFNAQGDIVDFGNRPIMFLPDNGKLNISYVYTGDLSINDYKLDINADYVDQLMKNSKKAFIKSKIFK</sequence>
<dbReference type="EMBL" id="JAJEQM010000031">
    <property type="protein sequence ID" value="MCC2211858.1"/>
    <property type="molecule type" value="Genomic_DNA"/>
</dbReference>
<feature type="region of interest" description="Disordered" evidence="1">
    <location>
        <begin position="44"/>
        <end position="66"/>
    </location>
</feature>
<protein>
    <submittedName>
        <fullName evidence="2">Uncharacterized protein</fullName>
    </submittedName>
</protein>
<evidence type="ECO:0000256" key="1">
    <source>
        <dbReference type="SAM" id="MobiDB-lite"/>
    </source>
</evidence>
<evidence type="ECO:0000313" key="3">
    <source>
        <dbReference type="Proteomes" id="UP001198242"/>
    </source>
</evidence>
<reference evidence="2 3" key="1">
    <citation type="submission" date="2021-10" db="EMBL/GenBank/DDBJ databases">
        <title>Anaerobic single-cell dispensing facilitates the cultivation of human gut bacteria.</title>
        <authorList>
            <person name="Afrizal A."/>
        </authorList>
    </citation>
    <scope>NUCLEOTIDE SEQUENCE [LARGE SCALE GENOMIC DNA]</scope>
    <source>
        <strain evidence="2 3">CLA-AA-H232</strain>
    </source>
</reference>
<dbReference type="Proteomes" id="UP001198242">
    <property type="component" value="Unassembled WGS sequence"/>
</dbReference>
<organism evidence="2 3">
    <name type="scientific">Hominilimicola fabiformis</name>
    <dbReference type="NCBI Taxonomy" id="2885356"/>
    <lineage>
        <taxon>Bacteria</taxon>
        <taxon>Bacillati</taxon>
        <taxon>Bacillota</taxon>
        <taxon>Clostridia</taxon>
        <taxon>Eubacteriales</taxon>
        <taxon>Oscillospiraceae</taxon>
        <taxon>Hominilimicola</taxon>
    </lineage>
</organism>
<evidence type="ECO:0000313" key="2">
    <source>
        <dbReference type="EMBL" id="MCC2211858.1"/>
    </source>
</evidence>
<keyword evidence="3" id="KW-1185">Reference proteome</keyword>
<name>A0AAE3E1G7_9FIRM</name>
<dbReference type="PANTHER" id="PTHR46563">
    <property type="entry name" value="RING-TYPE DOMAIN-CONTAINING PROTEIN"/>
    <property type="match status" value="1"/>
</dbReference>
<comment type="caution">
    <text evidence="2">The sequence shown here is derived from an EMBL/GenBank/DDBJ whole genome shotgun (WGS) entry which is preliminary data.</text>
</comment>
<accession>A0AAE3E1G7</accession>
<gene>
    <name evidence="2" type="ORF">LKE05_13815</name>
</gene>